<protein>
    <submittedName>
        <fullName evidence="2">Ribbon-helix-helix CopG family protein</fullName>
    </submittedName>
</protein>
<accession>A0A561SJ67</accession>
<organism evidence="2 3">
    <name type="scientific">Pseudonocardia hierapolitana</name>
    <dbReference type="NCBI Taxonomy" id="1128676"/>
    <lineage>
        <taxon>Bacteria</taxon>
        <taxon>Bacillati</taxon>
        <taxon>Actinomycetota</taxon>
        <taxon>Actinomycetes</taxon>
        <taxon>Pseudonocardiales</taxon>
        <taxon>Pseudonocardiaceae</taxon>
        <taxon>Pseudonocardia</taxon>
    </lineage>
</organism>
<dbReference type="EMBL" id="VIWU01000001">
    <property type="protein sequence ID" value="TWF74873.1"/>
    <property type="molecule type" value="Genomic_DNA"/>
</dbReference>
<dbReference type="RefSeq" id="WP_147254178.1">
    <property type="nucleotide sequence ID" value="NZ_VIWU01000001.1"/>
</dbReference>
<reference evidence="2 3" key="1">
    <citation type="submission" date="2019-06" db="EMBL/GenBank/DDBJ databases">
        <title>Sequencing the genomes of 1000 actinobacteria strains.</title>
        <authorList>
            <person name="Klenk H.-P."/>
        </authorList>
    </citation>
    <scope>NUCLEOTIDE SEQUENCE [LARGE SCALE GENOMIC DNA]</scope>
    <source>
        <strain evidence="2 3">DSM 45671</strain>
    </source>
</reference>
<comment type="caution">
    <text evidence="2">The sequence shown here is derived from an EMBL/GenBank/DDBJ whole genome shotgun (WGS) entry which is preliminary data.</text>
</comment>
<dbReference type="InterPro" id="IPR002145">
    <property type="entry name" value="CopG"/>
</dbReference>
<evidence type="ECO:0000313" key="2">
    <source>
        <dbReference type="EMBL" id="TWF74873.1"/>
    </source>
</evidence>
<evidence type="ECO:0000313" key="3">
    <source>
        <dbReference type="Proteomes" id="UP000321261"/>
    </source>
</evidence>
<evidence type="ECO:0000259" key="1">
    <source>
        <dbReference type="Pfam" id="PF01402"/>
    </source>
</evidence>
<dbReference type="GO" id="GO:0006355">
    <property type="term" value="P:regulation of DNA-templated transcription"/>
    <property type="evidence" value="ECO:0007669"/>
    <property type="project" value="InterPro"/>
</dbReference>
<proteinExistence type="predicted"/>
<dbReference type="Proteomes" id="UP000321261">
    <property type="component" value="Unassembled WGS sequence"/>
</dbReference>
<dbReference type="Pfam" id="PF01402">
    <property type="entry name" value="RHH_1"/>
    <property type="match status" value="1"/>
</dbReference>
<keyword evidence="3" id="KW-1185">Reference proteome</keyword>
<dbReference type="OrthoDB" id="3579062at2"/>
<gene>
    <name evidence="2" type="ORF">FHX44_11755</name>
</gene>
<feature type="domain" description="Ribbon-helix-helix protein CopG" evidence="1">
    <location>
        <begin position="1"/>
        <end position="38"/>
    </location>
</feature>
<name>A0A561SJ67_9PSEU</name>
<dbReference type="AlphaFoldDB" id="A0A561SJ67"/>
<sequence length="77" mass="8139">MRTTVNLDDDVAAAVEQLRKERGMGVSSALNELARRGLAHGGIPKPRFAQQTSSGGARIDLIDVADALDLLDGPPSR</sequence>